<reference evidence="1 2" key="2">
    <citation type="journal article" date="2015" name="Stand. Genomic Sci.">
        <title>The complete genome sequence of the rumen methanogen Methanosarcina barkeri CM1.</title>
        <authorList>
            <person name="Lambie S.C."/>
            <person name="Kelly W.J."/>
            <person name="Leahy S.C."/>
            <person name="Li D."/>
            <person name="Reilly K."/>
            <person name="McAllister T.A."/>
            <person name="Valle E.R."/>
            <person name="Attwood G.T."/>
            <person name="Altermann E."/>
        </authorList>
    </citation>
    <scope>NUCLEOTIDE SEQUENCE [LARGE SCALE GENOMIC DNA]</scope>
    <source>
        <strain evidence="1 2">CM1</strain>
    </source>
</reference>
<evidence type="ECO:0000313" key="2">
    <source>
        <dbReference type="Proteomes" id="UP000035331"/>
    </source>
</evidence>
<evidence type="ECO:0000313" key="1">
    <source>
        <dbReference type="EMBL" id="AKJ39928.1"/>
    </source>
</evidence>
<gene>
    <name evidence="1" type="ORF">MCM1_2932</name>
</gene>
<dbReference type="EMBL" id="CP008746">
    <property type="protein sequence ID" value="AKJ39928.1"/>
    <property type="molecule type" value="Genomic_DNA"/>
</dbReference>
<accession>A0A0G3CJ33</accession>
<proteinExistence type="predicted"/>
<reference evidence="2" key="1">
    <citation type="submission" date="2014-06" db="EMBL/GenBank/DDBJ databases">
        <title>The complete genome sequence of Methanosarcina barkeri CM1.</title>
        <authorList>
            <consortium name="Pastoral Greenhouse Gas Research Consortium"/>
            <person name="Lambie S.C."/>
            <person name="Leahy S.C."/>
            <person name="Kelly W.J."/>
            <person name="Li D."/>
            <person name="Reilly K."/>
            <person name="Attwood G.T."/>
            <person name="Altermann E."/>
        </authorList>
    </citation>
    <scope>NUCLEOTIDE SEQUENCE [LARGE SCALE GENOMIC DNA]</scope>
    <source>
        <strain evidence="2">CM1</strain>
    </source>
</reference>
<protein>
    <submittedName>
        <fullName evidence="1">Uncharacterized protein</fullName>
    </submittedName>
</protein>
<organism evidence="1 2">
    <name type="scientific">Methanosarcina barkeri CM1</name>
    <dbReference type="NCBI Taxonomy" id="796385"/>
    <lineage>
        <taxon>Archaea</taxon>
        <taxon>Methanobacteriati</taxon>
        <taxon>Methanobacteriota</taxon>
        <taxon>Stenosarchaea group</taxon>
        <taxon>Methanomicrobia</taxon>
        <taxon>Methanosarcinales</taxon>
        <taxon>Methanosarcinaceae</taxon>
        <taxon>Methanosarcina</taxon>
    </lineage>
</organism>
<dbReference type="Proteomes" id="UP000035331">
    <property type="component" value="Chromosome"/>
</dbReference>
<dbReference type="AlphaFoldDB" id="A0A0G3CJ33"/>
<sequence length="61" mass="6690">MPLGLPNEDMEIFNATQDAIVKLLPFAKLDDLGRKTSSPWCTDNTCLGSCAYTCTEYGNSK</sequence>
<name>A0A0G3CJ33_METBA</name>
<dbReference type="PATRIC" id="fig|796385.3.peg.3598"/>